<keyword evidence="7" id="KW-0788">Thiol protease</keyword>
<feature type="region of interest" description="Disordered" evidence="8">
    <location>
        <begin position="593"/>
        <end position="620"/>
    </location>
</feature>
<dbReference type="GO" id="GO:0005634">
    <property type="term" value="C:nucleus"/>
    <property type="evidence" value="ECO:0007669"/>
    <property type="project" value="TreeGrafter"/>
</dbReference>
<dbReference type="Pfam" id="PF00481">
    <property type="entry name" value="PP2C"/>
    <property type="match status" value="1"/>
</dbReference>
<reference evidence="12" key="1">
    <citation type="journal article" date="2017" name="Nat. Ecol. Evol.">
        <title>Genome expansion and lineage-specific genetic innovations in the forest pathogenic fungi Armillaria.</title>
        <authorList>
            <person name="Sipos G."/>
            <person name="Prasanna A.N."/>
            <person name="Walter M.C."/>
            <person name="O'Connor E."/>
            <person name="Balint B."/>
            <person name="Krizsan K."/>
            <person name="Kiss B."/>
            <person name="Hess J."/>
            <person name="Varga T."/>
            <person name="Slot J."/>
            <person name="Riley R."/>
            <person name="Boka B."/>
            <person name="Rigling D."/>
            <person name="Barry K."/>
            <person name="Lee J."/>
            <person name="Mihaltcheva S."/>
            <person name="LaButti K."/>
            <person name="Lipzen A."/>
            <person name="Waldron R."/>
            <person name="Moloney N.M."/>
            <person name="Sperisen C."/>
            <person name="Kredics L."/>
            <person name="Vagvoelgyi C."/>
            <person name="Patrignani A."/>
            <person name="Fitzpatrick D."/>
            <person name="Nagy I."/>
            <person name="Doyle S."/>
            <person name="Anderson J.B."/>
            <person name="Grigoriev I.V."/>
            <person name="Gueldener U."/>
            <person name="Muensterkoetter M."/>
            <person name="Nagy L.G."/>
        </authorList>
    </citation>
    <scope>NUCLEOTIDE SEQUENCE [LARGE SCALE GENOMIC DNA]</scope>
    <source>
        <strain evidence="12">C18/9</strain>
    </source>
</reference>
<feature type="compositionally biased region" description="Basic and acidic residues" evidence="8">
    <location>
        <begin position="1027"/>
        <end position="1037"/>
    </location>
</feature>
<feature type="domain" description="USP" evidence="9">
    <location>
        <begin position="652"/>
        <end position="912"/>
    </location>
</feature>
<dbReference type="Gene3D" id="3.60.40.10">
    <property type="entry name" value="PPM-type phosphatase domain"/>
    <property type="match status" value="1"/>
</dbReference>
<proteinExistence type="inferred from homology"/>
<dbReference type="STRING" id="47428.A0A284R0B0"/>
<dbReference type="GO" id="GO:0004843">
    <property type="term" value="F:cysteine-type deubiquitinase activity"/>
    <property type="evidence" value="ECO:0007669"/>
    <property type="project" value="UniProtKB-EC"/>
</dbReference>
<name>A0A284R0B0_ARMOS</name>
<sequence length="1379" mass="152703">MWRRAWKPVAATVAIGTPAYLYYYRTTPTFSIPIRVKDMDGKPAMSTKVLPLLSMEEVNKRLSERANSERTLRQDGIAWNYANAALPSNDPIEDTHSKQIIQRDDASGDYLFFAVMDGHRAGDTSHLLSLVLIRAVSLSLAKLIANSSSTSLSESTIGRVKSIVGLGSAQDADPHRVSLAIQDAFTDLDRELITAPLRVLAGNMDRSKAIPDLSKHPLALKTMLPAVSGSCALLAVFDTAHKDLYVACTGDSRAVAGVWEPTPDGKGHLRVDVLSEDQTGRNPNELKRMQAEHPKDEADTVIRNGRVLGGLEPTRAFGDARYKWTREVHDALNHAFMVGNDMTLRSQPQTLKTPPYVTARPEVTHRKLSFDQSAPGAIRFLVLATDGLWDELTSEEVVSLVGGHLAGVRGVIPKAELPSLVPTSVKTGGVEGKDHRRKRNSGSWAFRDENVGTHLIRNALGGGDEESLRQLLCGGKKDGKRTLKSQHLRKPSYRFCTNINEIERLVDVLDPRSRNWSEAEEGFNSIAMLASPLYPAPSPTFSPSHSNGDDQLSCRPSRDLEAFNSLLPPPVEFIEGSSSGTLAVAEGKYEPINATPTRKASPVKEQSVPSQSSPLLSPKVTKRSVSKLDADAQSLYTGEVDTAWPPKFNIGSGLFNNGNTCFLNSVLQCLIHTPPLLAVLYSHNEIFIAKHLKRGRQEDSHEFLRYAIDALQKSCLFGYPPKLDPKVAETSWVHKIFGGKLRSRVTCQSCGHNSDTFDSNLDVSLDIHRTSSVKDALHKFVAPDYLKGGDKYKCERCKKYVNAEKRFSIHKAPLVCTIHLKRFSPMGNKIGHQVNYDERLSLAPYMSEGEFGPLYSLYGVICHAGGGPNSGHYYAFVKSRSGDWYEMNDESVTRVHQTPVRKNAYILFYIRTKGERLQAALNHNDKVQPVTNGVHPLKGITAGMKKRRIPEDEDEDTGVKMSKPFIGPLLPTESDKASGPSDAKRQKLSPTNDPQADAVKKKIESAQKTLSSLAQYASDDSEDEEKEEKKDDEEKSKAGSQETSGSASPPKASSPQTSPSAPSRTTVSSPIPPNRFYSTPNNKHKRHSSEYRSNIAGVSIKQMEQDVGKADILFKKVKGPKEATLDSALLLLASNLGTQKARSIKCGSVSFDADELVTRLVTFMGGRRFEDVVDRDSDFSEEEEDPDATRALDWQRIGRKALAKSRRVPAPSFMLGPLSVEVKKRPAKRARLEKNKADQRRPQELKEADIARSDNETTKNVILVSIGTLDYERTGKINLFRFVVNPHDFAQSVENIFHLSFLIREGKAGLEFQDGEPMIYPCSEEDGSIRDESAPRRQLIMEFDHATWKRAIDVFNIEDALIFDRRPGRERSGVVKWLP</sequence>
<dbReference type="CDD" id="cd00143">
    <property type="entry name" value="PP2Cc"/>
    <property type="match status" value="1"/>
</dbReference>
<keyword evidence="5" id="KW-0833">Ubl conjugation pathway</keyword>
<dbReference type="Proteomes" id="UP000219338">
    <property type="component" value="Unassembled WGS sequence"/>
</dbReference>
<dbReference type="Gene3D" id="3.90.70.10">
    <property type="entry name" value="Cysteine proteinases"/>
    <property type="match status" value="1"/>
</dbReference>
<dbReference type="PROSITE" id="PS50235">
    <property type="entry name" value="USP_3"/>
    <property type="match status" value="1"/>
</dbReference>
<dbReference type="SUPFAM" id="SSF81606">
    <property type="entry name" value="PP2C-like"/>
    <property type="match status" value="1"/>
</dbReference>
<feature type="compositionally biased region" description="Low complexity" evidence="8">
    <location>
        <begin position="606"/>
        <end position="618"/>
    </location>
</feature>
<dbReference type="GO" id="GO:0016579">
    <property type="term" value="P:protein deubiquitination"/>
    <property type="evidence" value="ECO:0007669"/>
    <property type="project" value="InterPro"/>
</dbReference>
<dbReference type="InterPro" id="IPR050164">
    <property type="entry name" value="Peptidase_C19"/>
</dbReference>
<gene>
    <name evidence="11" type="ORF">ARMOST_05469</name>
</gene>
<dbReference type="InterPro" id="IPR018200">
    <property type="entry name" value="USP_CS"/>
</dbReference>
<feature type="region of interest" description="Disordered" evidence="8">
    <location>
        <begin position="928"/>
        <end position="1093"/>
    </location>
</feature>
<evidence type="ECO:0000256" key="1">
    <source>
        <dbReference type="ARBA" id="ARBA00000707"/>
    </source>
</evidence>
<accession>A0A284R0B0</accession>
<evidence type="ECO:0000256" key="7">
    <source>
        <dbReference type="ARBA" id="ARBA00022807"/>
    </source>
</evidence>
<dbReference type="GO" id="GO:0005829">
    <property type="term" value="C:cytosol"/>
    <property type="evidence" value="ECO:0007669"/>
    <property type="project" value="TreeGrafter"/>
</dbReference>
<comment type="similarity">
    <text evidence="2">Belongs to the peptidase C19 family.</text>
</comment>
<dbReference type="EC" id="3.4.19.12" evidence="3"/>
<keyword evidence="4" id="KW-0645">Protease</keyword>
<feature type="compositionally biased region" description="Low complexity" evidence="8">
    <location>
        <begin position="1043"/>
        <end position="1066"/>
    </location>
</feature>
<comment type="catalytic activity">
    <reaction evidence="1">
        <text>Thiol-dependent hydrolysis of ester, thioester, amide, peptide and isopeptide bonds formed by the C-terminal Gly of ubiquitin (a 76-residue protein attached to proteins as an intracellular targeting signal).</text>
        <dbReference type="EC" id="3.4.19.12"/>
    </reaction>
</comment>
<dbReference type="InterPro" id="IPR036457">
    <property type="entry name" value="PPM-type-like_dom_sf"/>
</dbReference>
<dbReference type="InterPro" id="IPR028889">
    <property type="entry name" value="USP"/>
</dbReference>
<dbReference type="PANTHER" id="PTHR24006">
    <property type="entry name" value="UBIQUITIN CARBOXYL-TERMINAL HYDROLASE"/>
    <property type="match status" value="1"/>
</dbReference>
<evidence type="ECO:0000259" key="9">
    <source>
        <dbReference type="PROSITE" id="PS50235"/>
    </source>
</evidence>
<feature type="domain" description="PPM-type phosphatase" evidence="10">
    <location>
        <begin position="94"/>
        <end position="488"/>
    </location>
</feature>
<feature type="compositionally biased region" description="Polar residues" evidence="8">
    <location>
        <begin position="1006"/>
        <end position="1015"/>
    </location>
</feature>
<protein>
    <recommendedName>
        <fullName evidence="3">ubiquitinyl hydrolase 1</fullName>
        <ecNumber evidence="3">3.4.19.12</ecNumber>
    </recommendedName>
</protein>
<keyword evidence="6" id="KW-0378">Hydrolase</keyword>
<dbReference type="PANTHER" id="PTHR24006:SF758">
    <property type="entry name" value="UBIQUITIN CARBOXYL-TERMINAL HYDROLASE 36"/>
    <property type="match status" value="1"/>
</dbReference>
<dbReference type="OrthoDB" id="420187at2759"/>
<evidence type="ECO:0000256" key="2">
    <source>
        <dbReference type="ARBA" id="ARBA00009085"/>
    </source>
</evidence>
<evidence type="ECO:0000256" key="5">
    <source>
        <dbReference type="ARBA" id="ARBA00022786"/>
    </source>
</evidence>
<evidence type="ECO:0000259" key="10">
    <source>
        <dbReference type="PROSITE" id="PS51746"/>
    </source>
</evidence>
<dbReference type="InterPro" id="IPR001394">
    <property type="entry name" value="Peptidase_C19_UCH"/>
</dbReference>
<evidence type="ECO:0000256" key="8">
    <source>
        <dbReference type="SAM" id="MobiDB-lite"/>
    </source>
</evidence>
<dbReference type="InterPro" id="IPR029225">
    <property type="entry name" value="Nse4_Nse3-bd"/>
</dbReference>
<dbReference type="Pfam" id="PF15412">
    <property type="entry name" value="Nse4-Nse3_bdg"/>
    <property type="match status" value="1"/>
</dbReference>
<dbReference type="EMBL" id="FUEG01000003">
    <property type="protein sequence ID" value="SJL02143.1"/>
    <property type="molecule type" value="Genomic_DNA"/>
</dbReference>
<keyword evidence="12" id="KW-1185">Reference proteome</keyword>
<dbReference type="PROSITE" id="PS51746">
    <property type="entry name" value="PPM_2"/>
    <property type="match status" value="1"/>
</dbReference>
<evidence type="ECO:0000256" key="6">
    <source>
        <dbReference type="ARBA" id="ARBA00022801"/>
    </source>
</evidence>
<organism evidence="11 12">
    <name type="scientific">Armillaria ostoyae</name>
    <name type="common">Armillaria root rot fungus</name>
    <dbReference type="NCBI Taxonomy" id="47428"/>
    <lineage>
        <taxon>Eukaryota</taxon>
        <taxon>Fungi</taxon>
        <taxon>Dikarya</taxon>
        <taxon>Basidiomycota</taxon>
        <taxon>Agaricomycotina</taxon>
        <taxon>Agaricomycetes</taxon>
        <taxon>Agaricomycetidae</taxon>
        <taxon>Agaricales</taxon>
        <taxon>Marasmiineae</taxon>
        <taxon>Physalacriaceae</taxon>
        <taxon>Armillaria</taxon>
    </lineage>
</organism>
<dbReference type="InterPro" id="IPR014854">
    <property type="entry name" value="Nse4_C"/>
</dbReference>
<evidence type="ECO:0000256" key="3">
    <source>
        <dbReference type="ARBA" id="ARBA00012759"/>
    </source>
</evidence>
<dbReference type="SUPFAM" id="SSF54001">
    <property type="entry name" value="Cysteine proteinases"/>
    <property type="match status" value="1"/>
</dbReference>
<dbReference type="InterPro" id="IPR001932">
    <property type="entry name" value="PPM-type_phosphatase-like_dom"/>
</dbReference>
<evidence type="ECO:0000313" key="12">
    <source>
        <dbReference type="Proteomes" id="UP000219338"/>
    </source>
</evidence>
<dbReference type="Pfam" id="PF08743">
    <property type="entry name" value="Nse4_C"/>
    <property type="match status" value="1"/>
</dbReference>
<evidence type="ECO:0000256" key="4">
    <source>
        <dbReference type="ARBA" id="ARBA00022670"/>
    </source>
</evidence>
<evidence type="ECO:0000313" key="11">
    <source>
        <dbReference type="EMBL" id="SJL02143.1"/>
    </source>
</evidence>
<dbReference type="InterPro" id="IPR038765">
    <property type="entry name" value="Papain-like_cys_pep_sf"/>
</dbReference>
<dbReference type="PROSITE" id="PS00973">
    <property type="entry name" value="USP_2"/>
    <property type="match status" value="1"/>
</dbReference>
<dbReference type="Pfam" id="PF00443">
    <property type="entry name" value="UCH"/>
    <property type="match status" value="2"/>
</dbReference>
<dbReference type="SMART" id="SM00332">
    <property type="entry name" value="PP2Cc"/>
    <property type="match status" value="1"/>
</dbReference>
<dbReference type="GO" id="GO:0006508">
    <property type="term" value="P:proteolysis"/>
    <property type="evidence" value="ECO:0007669"/>
    <property type="project" value="UniProtKB-KW"/>
</dbReference>
<dbReference type="PROSITE" id="PS00972">
    <property type="entry name" value="USP_1"/>
    <property type="match status" value="1"/>
</dbReference>